<evidence type="ECO:0000313" key="3">
    <source>
        <dbReference type="Proteomes" id="UP000239297"/>
    </source>
</evidence>
<keyword evidence="1" id="KW-1133">Transmembrane helix</keyword>
<evidence type="ECO:0000256" key="1">
    <source>
        <dbReference type="SAM" id="Phobius"/>
    </source>
</evidence>
<feature type="transmembrane region" description="Helical" evidence="1">
    <location>
        <begin position="105"/>
        <end position="126"/>
    </location>
</feature>
<dbReference type="AlphaFoldDB" id="A0A2S5IUX6"/>
<reference evidence="2 3" key="1">
    <citation type="journal article" date="2014" name="Int. J. Syst. Evol. Microbiol.">
        <title>Arthrobacter pityocampae sp. nov., isolated from Thaumetopoea pityocampa (Lep., Thaumetopoeidae).</title>
        <authorList>
            <person name="Ince I.A."/>
            <person name="Demirbag Z."/>
            <person name="Kati H."/>
        </authorList>
    </citation>
    <scope>NUCLEOTIDE SEQUENCE [LARGE SCALE GENOMIC DNA]</scope>
    <source>
        <strain evidence="2 3">Tp2</strain>
    </source>
</reference>
<feature type="transmembrane region" description="Helical" evidence="1">
    <location>
        <begin position="80"/>
        <end position="99"/>
    </location>
</feature>
<dbReference type="Proteomes" id="UP000239297">
    <property type="component" value="Unassembled WGS sequence"/>
</dbReference>
<keyword evidence="3" id="KW-1185">Reference proteome</keyword>
<dbReference type="InterPro" id="IPR046291">
    <property type="entry name" value="DUF6328"/>
</dbReference>
<keyword evidence="1" id="KW-0812">Transmembrane</keyword>
<organism evidence="2 3">
    <name type="scientific">Arthrobacter pityocampae</name>
    <dbReference type="NCBI Taxonomy" id="547334"/>
    <lineage>
        <taxon>Bacteria</taxon>
        <taxon>Bacillati</taxon>
        <taxon>Actinomycetota</taxon>
        <taxon>Actinomycetes</taxon>
        <taxon>Micrococcales</taxon>
        <taxon>Micrococcaceae</taxon>
        <taxon>Arthrobacter</taxon>
    </lineage>
</organism>
<comment type="caution">
    <text evidence="2">The sequence shown here is derived from an EMBL/GenBank/DDBJ whole genome shotgun (WGS) entry which is preliminary data.</text>
</comment>
<protein>
    <submittedName>
        <fullName evidence="2">Sodium:proton antiporter</fullName>
    </submittedName>
</protein>
<feature type="transmembrane region" description="Helical" evidence="1">
    <location>
        <begin position="7"/>
        <end position="24"/>
    </location>
</feature>
<evidence type="ECO:0000313" key="2">
    <source>
        <dbReference type="EMBL" id="PPB48351.1"/>
    </source>
</evidence>
<dbReference type="Pfam" id="PF19853">
    <property type="entry name" value="DUF6328"/>
    <property type="match status" value="1"/>
</dbReference>
<name>A0A2S5IUX6_9MICC</name>
<keyword evidence="1" id="KW-0472">Membrane</keyword>
<dbReference type="OrthoDB" id="3625784at2"/>
<dbReference type="EMBL" id="PRKW01000006">
    <property type="protein sequence ID" value="PPB48351.1"/>
    <property type="molecule type" value="Genomic_DNA"/>
</dbReference>
<proteinExistence type="predicted"/>
<feature type="transmembrane region" description="Helical" evidence="1">
    <location>
        <begin position="36"/>
        <end position="59"/>
    </location>
</feature>
<gene>
    <name evidence="2" type="ORF">C4K88_14595</name>
</gene>
<sequence length="139" mass="15321">MLQELRVMQAGVQILAGFLLILPFQSRFEELDDLQITVYLCLVGLAFLIQALLLSTITLHRALFGLHVKGTLVQHTAATIPMATALVGVVLMGTMWLIFDLVLGRTASLVVAGALLVLEAILWLAYPLTLRRRALRERG</sequence>
<accession>A0A2S5IUX6</accession>